<name>A0A1T4W8J2_9BACT</name>
<dbReference type="InterPro" id="IPR036737">
    <property type="entry name" value="OmpA-like_sf"/>
</dbReference>
<evidence type="ECO:0000256" key="7">
    <source>
        <dbReference type="PROSITE-ProRule" id="PRU00473"/>
    </source>
</evidence>
<evidence type="ECO:0000256" key="6">
    <source>
        <dbReference type="ARBA" id="ARBA00023136"/>
    </source>
</evidence>
<dbReference type="PANTHER" id="PTHR30329:SF21">
    <property type="entry name" value="LIPOPROTEIN YIAD-RELATED"/>
    <property type="match status" value="1"/>
</dbReference>
<dbReference type="RefSeq" id="WP_078685159.1">
    <property type="nucleotide sequence ID" value="NZ_FUYA01000005.1"/>
</dbReference>
<feature type="domain" description="OmpA-like" evidence="9">
    <location>
        <begin position="121"/>
        <end position="243"/>
    </location>
</feature>
<dbReference type="STRING" id="1121442.SAMN02745702_01883"/>
<proteinExistence type="inferred from homology"/>
<feature type="transmembrane region" description="Helical" evidence="8">
    <location>
        <begin position="22"/>
        <end position="41"/>
    </location>
</feature>
<dbReference type="InterPro" id="IPR006665">
    <property type="entry name" value="OmpA-like"/>
</dbReference>
<organism evidence="10 11">
    <name type="scientific">Desulfobaculum bizertense DSM 18034</name>
    <dbReference type="NCBI Taxonomy" id="1121442"/>
    <lineage>
        <taxon>Bacteria</taxon>
        <taxon>Pseudomonadati</taxon>
        <taxon>Thermodesulfobacteriota</taxon>
        <taxon>Desulfovibrionia</taxon>
        <taxon>Desulfovibrionales</taxon>
        <taxon>Desulfovibrionaceae</taxon>
        <taxon>Desulfobaculum</taxon>
    </lineage>
</organism>
<evidence type="ECO:0000313" key="10">
    <source>
        <dbReference type="EMBL" id="SKA73586.1"/>
    </source>
</evidence>
<comment type="similarity">
    <text evidence="2">Belongs to the MotB family.</text>
</comment>
<keyword evidence="5 8" id="KW-1133">Transmembrane helix</keyword>
<accession>A0A1T4W8J2</accession>
<dbReference type="PROSITE" id="PS51123">
    <property type="entry name" value="OMPA_2"/>
    <property type="match status" value="1"/>
</dbReference>
<dbReference type="Gene3D" id="3.30.1330.60">
    <property type="entry name" value="OmpA-like domain"/>
    <property type="match status" value="1"/>
</dbReference>
<comment type="subcellular location">
    <subcellularLocation>
        <location evidence="1">Cell membrane</location>
        <topology evidence="1">Single-pass membrane protein</topology>
    </subcellularLocation>
</comment>
<keyword evidence="3" id="KW-1003">Cell membrane</keyword>
<dbReference type="SUPFAM" id="SSF103088">
    <property type="entry name" value="OmpA-like"/>
    <property type="match status" value="1"/>
</dbReference>
<evidence type="ECO:0000259" key="9">
    <source>
        <dbReference type="PROSITE" id="PS51123"/>
    </source>
</evidence>
<reference evidence="10 11" key="1">
    <citation type="submission" date="2017-02" db="EMBL/GenBank/DDBJ databases">
        <authorList>
            <person name="Peterson S.W."/>
        </authorList>
    </citation>
    <scope>NUCLEOTIDE SEQUENCE [LARGE SCALE GENOMIC DNA]</scope>
    <source>
        <strain evidence="10 11">DSM 18034</strain>
    </source>
</reference>
<dbReference type="AlphaFoldDB" id="A0A1T4W8J2"/>
<evidence type="ECO:0000256" key="3">
    <source>
        <dbReference type="ARBA" id="ARBA00022475"/>
    </source>
</evidence>
<dbReference type="InterPro" id="IPR025713">
    <property type="entry name" value="MotB-like_N_dom"/>
</dbReference>
<evidence type="ECO:0000313" key="11">
    <source>
        <dbReference type="Proteomes" id="UP000189733"/>
    </source>
</evidence>
<gene>
    <name evidence="10" type="ORF">SAMN02745702_01883</name>
</gene>
<dbReference type="Proteomes" id="UP000189733">
    <property type="component" value="Unassembled WGS sequence"/>
</dbReference>
<dbReference type="CDD" id="cd07185">
    <property type="entry name" value="OmpA_C-like"/>
    <property type="match status" value="1"/>
</dbReference>
<keyword evidence="4 8" id="KW-0812">Transmembrane</keyword>
<keyword evidence="11" id="KW-1185">Reference proteome</keyword>
<protein>
    <submittedName>
        <fullName evidence="10">Chemotaxis protein MotB</fullName>
    </submittedName>
</protein>
<keyword evidence="6 7" id="KW-0472">Membrane</keyword>
<evidence type="ECO:0000256" key="2">
    <source>
        <dbReference type="ARBA" id="ARBA00008914"/>
    </source>
</evidence>
<dbReference type="EMBL" id="FUYA01000005">
    <property type="protein sequence ID" value="SKA73586.1"/>
    <property type="molecule type" value="Genomic_DNA"/>
</dbReference>
<sequence>MHDDPNNYLEPEKQESSDHDRWIVTFADLSLLLLVFFIMLFSMSTLDVNKFTDSFLSVKRALGTKSTQLMTAPVRSDDAVIMDSVRLQKQLLEVQRKVYSDVRTFITQKGIEGIVGAVLEKGKVVIRIPGDVMFENGQVELSPEGKKILVELKDVLIKKHDQKINIVGHTDDLPMRAGARFKDNWEISSLRAVYVLRYLMQLGIAQERLTATGLADLEPLYPNNTADNRARNRRVELVLEKMVSR</sequence>
<dbReference type="PANTHER" id="PTHR30329">
    <property type="entry name" value="STATOR ELEMENT OF FLAGELLAR MOTOR COMPLEX"/>
    <property type="match status" value="1"/>
</dbReference>
<dbReference type="Pfam" id="PF00691">
    <property type="entry name" value="OmpA"/>
    <property type="match status" value="1"/>
</dbReference>
<evidence type="ECO:0000256" key="4">
    <source>
        <dbReference type="ARBA" id="ARBA00022692"/>
    </source>
</evidence>
<evidence type="ECO:0000256" key="5">
    <source>
        <dbReference type="ARBA" id="ARBA00022989"/>
    </source>
</evidence>
<dbReference type="OrthoDB" id="5292153at2"/>
<dbReference type="Pfam" id="PF13677">
    <property type="entry name" value="MotB_plug"/>
    <property type="match status" value="1"/>
</dbReference>
<dbReference type="GO" id="GO:0005886">
    <property type="term" value="C:plasma membrane"/>
    <property type="evidence" value="ECO:0007669"/>
    <property type="project" value="UniProtKB-SubCell"/>
</dbReference>
<dbReference type="InterPro" id="IPR050330">
    <property type="entry name" value="Bact_OuterMem_StrucFunc"/>
</dbReference>
<evidence type="ECO:0000256" key="1">
    <source>
        <dbReference type="ARBA" id="ARBA00004162"/>
    </source>
</evidence>
<evidence type="ECO:0000256" key="8">
    <source>
        <dbReference type="SAM" id="Phobius"/>
    </source>
</evidence>